<dbReference type="PROSITE" id="PS51737">
    <property type="entry name" value="RECOMBINASE_DNA_BIND"/>
    <property type="match status" value="1"/>
</dbReference>
<dbReference type="GO" id="GO:0000150">
    <property type="term" value="F:DNA strand exchange activity"/>
    <property type="evidence" value="ECO:0007669"/>
    <property type="project" value="InterPro"/>
</dbReference>
<dbReference type="PANTHER" id="PTHR30461:SF23">
    <property type="entry name" value="DNA RECOMBINASE-RELATED"/>
    <property type="match status" value="1"/>
</dbReference>
<dbReference type="EMBL" id="QCXM01000013">
    <property type="protein sequence ID" value="PUT46053.1"/>
    <property type="molecule type" value="Genomic_DNA"/>
</dbReference>
<evidence type="ECO:0000313" key="10">
    <source>
        <dbReference type="Proteomes" id="UP000251035"/>
    </source>
</evidence>
<feature type="domain" description="Recombinase" evidence="7">
    <location>
        <begin position="158"/>
        <end position="273"/>
    </location>
</feature>
<evidence type="ECO:0000256" key="5">
    <source>
        <dbReference type="PROSITE-ProRule" id="PRU10137"/>
    </source>
</evidence>
<dbReference type="InterPro" id="IPR036162">
    <property type="entry name" value="Resolvase-like_N_sf"/>
</dbReference>
<dbReference type="Pfam" id="PF07508">
    <property type="entry name" value="Recombinase"/>
    <property type="match status" value="1"/>
</dbReference>
<dbReference type="Pfam" id="PF13408">
    <property type="entry name" value="Zn_ribbon_recom"/>
    <property type="match status" value="1"/>
</dbReference>
<feature type="domain" description="Resolvase/invertase-type recombinase catalytic" evidence="6">
    <location>
        <begin position="4"/>
        <end position="151"/>
    </location>
</feature>
<dbReference type="SMART" id="SM00857">
    <property type="entry name" value="Resolvase"/>
    <property type="match status" value="1"/>
</dbReference>
<keyword evidence="2" id="KW-0238">DNA-binding</keyword>
<evidence type="ECO:0000259" key="7">
    <source>
        <dbReference type="PROSITE" id="PS51737"/>
    </source>
</evidence>
<dbReference type="PROSITE" id="PS00397">
    <property type="entry name" value="RECOMBINASES_1"/>
    <property type="match status" value="1"/>
</dbReference>
<dbReference type="Gene3D" id="3.40.50.1390">
    <property type="entry name" value="Resolvase, N-terminal catalytic domain"/>
    <property type="match status" value="1"/>
</dbReference>
<sequence>MKTKAVIYCRVSTDKQVREGNGLAGQEKRCQDFAKQNGLIVDKVFRDAGYSGALMNRPSIHALLQHISKNNGGFVVIIDDLSRLSRDNVDYYFLKNVVESSGNELRCVNMILEKTPDGEFRELLMVGFSQLERKKNTERVINRMTARLQLGYWTFDCPPGYKYTKAPDGGGILILDEPKASIVKEAMEGFASGRFLTQADIKDFLTTKRFCHKGEFKEVNHKQAGRILTQPLYGGFIHFPSWGIHMVKGKHPAIVSPEIYYKIQEKLKLRANKQFTRKCDNEDFPIRGFALCPECETPYTGSWSTGRKGIQYAYYRCNNKECLLPKKNIKKSALEEIFINALQEITPVDQLINLTKAIALDVFSNRAEQQDATLEETQREMKKIGSFSFEGAL</sequence>
<evidence type="ECO:0000313" key="8">
    <source>
        <dbReference type="EMBL" id="PUT46053.1"/>
    </source>
</evidence>
<evidence type="ECO:0000259" key="6">
    <source>
        <dbReference type="PROSITE" id="PS51736"/>
    </source>
</evidence>
<dbReference type="PROSITE" id="PS51736">
    <property type="entry name" value="RECOMBINASES_3"/>
    <property type="match status" value="1"/>
</dbReference>
<name>A0AB38N2M0_9GAMM</name>
<organism evidence="9 11">
    <name type="scientific">Legionella taurinensis</name>
    <dbReference type="NCBI Taxonomy" id="70611"/>
    <lineage>
        <taxon>Bacteria</taxon>
        <taxon>Pseudomonadati</taxon>
        <taxon>Pseudomonadota</taxon>
        <taxon>Gammaproteobacteria</taxon>
        <taxon>Legionellales</taxon>
        <taxon>Legionellaceae</taxon>
        <taxon>Legionella</taxon>
    </lineage>
</organism>
<dbReference type="InterPro" id="IPR006118">
    <property type="entry name" value="Recombinase_CS"/>
</dbReference>
<dbReference type="Gene3D" id="3.90.1750.20">
    <property type="entry name" value="Putative Large Serine Recombinase, Chain B, Domain 2"/>
    <property type="match status" value="1"/>
</dbReference>
<evidence type="ECO:0000256" key="3">
    <source>
        <dbReference type="ARBA" id="ARBA00023172"/>
    </source>
</evidence>
<keyword evidence="1" id="KW-0229">DNA integration</keyword>
<evidence type="ECO:0000256" key="2">
    <source>
        <dbReference type="ARBA" id="ARBA00023125"/>
    </source>
</evidence>
<feature type="active site" description="O-(5'-phospho-DNA)-serine intermediate" evidence="4 5">
    <location>
        <position position="12"/>
    </location>
</feature>
<keyword evidence="10" id="KW-1185">Reference proteome</keyword>
<proteinExistence type="predicted"/>
<evidence type="ECO:0000256" key="1">
    <source>
        <dbReference type="ARBA" id="ARBA00022908"/>
    </source>
</evidence>
<dbReference type="GO" id="GO:0003677">
    <property type="term" value="F:DNA binding"/>
    <property type="evidence" value="ECO:0007669"/>
    <property type="project" value="UniProtKB-KW"/>
</dbReference>
<keyword evidence="3" id="KW-0233">DNA recombination</keyword>
<dbReference type="GO" id="GO:0015074">
    <property type="term" value="P:DNA integration"/>
    <property type="evidence" value="ECO:0007669"/>
    <property type="project" value="UniProtKB-KW"/>
</dbReference>
<dbReference type="RefSeq" id="WP_108294885.1">
    <property type="nucleotide sequence ID" value="NZ_QCXK01000017.1"/>
</dbReference>
<dbReference type="InterPro" id="IPR038109">
    <property type="entry name" value="DNA_bind_recomb_sf"/>
</dbReference>
<dbReference type="InterPro" id="IPR050639">
    <property type="entry name" value="SSR_resolvase"/>
</dbReference>
<dbReference type="InterPro" id="IPR025827">
    <property type="entry name" value="Zn_ribbon_recom_dom"/>
</dbReference>
<dbReference type="Proteomes" id="UP000251035">
    <property type="component" value="Unassembled WGS sequence"/>
</dbReference>
<accession>A0AB38N2M0</accession>
<dbReference type="EMBL" id="QFGG01000014">
    <property type="protein sequence ID" value="TID40068.1"/>
    <property type="molecule type" value="Genomic_DNA"/>
</dbReference>
<reference evidence="9 11" key="2">
    <citation type="submission" date="2018-04" db="EMBL/GenBank/DDBJ databases">
        <title>Whole genome sequence comparison of clinical and drinking water Legionella pneumophila isolates.</title>
        <authorList>
            <person name="Garner E."/>
        </authorList>
    </citation>
    <scope>NUCLEOTIDE SEQUENCE [LARGE SCALE GENOMIC DNA]</scope>
    <source>
        <strain evidence="9 11">WH02</strain>
    </source>
</reference>
<dbReference type="InterPro" id="IPR006119">
    <property type="entry name" value="Resolv_N"/>
</dbReference>
<evidence type="ECO:0000256" key="4">
    <source>
        <dbReference type="PIRSR" id="PIRSR606118-50"/>
    </source>
</evidence>
<dbReference type="InterPro" id="IPR011109">
    <property type="entry name" value="DNA_bind_recombinase_dom"/>
</dbReference>
<dbReference type="CDD" id="cd00338">
    <property type="entry name" value="Ser_Recombinase"/>
    <property type="match status" value="1"/>
</dbReference>
<dbReference type="AlphaFoldDB" id="A0AB38N2M0"/>
<evidence type="ECO:0000313" key="11">
    <source>
        <dbReference type="Proteomes" id="UP000306421"/>
    </source>
</evidence>
<gene>
    <name evidence="8" type="ORF">DB745_12195</name>
    <name evidence="9" type="ORF">DIZ81_13330</name>
</gene>
<evidence type="ECO:0000313" key="9">
    <source>
        <dbReference type="EMBL" id="TID40068.1"/>
    </source>
</evidence>
<dbReference type="Proteomes" id="UP000306421">
    <property type="component" value="Unassembled WGS sequence"/>
</dbReference>
<dbReference type="PANTHER" id="PTHR30461">
    <property type="entry name" value="DNA-INVERTASE FROM LAMBDOID PROPHAGE"/>
    <property type="match status" value="1"/>
</dbReference>
<dbReference type="Pfam" id="PF00239">
    <property type="entry name" value="Resolvase"/>
    <property type="match status" value="1"/>
</dbReference>
<protein>
    <submittedName>
        <fullName evidence="9">Recombinase</fullName>
    </submittedName>
</protein>
<reference evidence="8 10" key="1">
    <citation type="submission" date="2018-04" db="EMBL/GenBank/DDBJ databases">
        <title>Whole genome sequence comparison of clinical and drinking water Legionella pneumophila isolates associated with the Flint Water Crisis.</title>
        <authorList>
            <person name="Garner E."/>
            <person name="Brown C."/>
            <person name="Schwake O."/>
            <person name="Coil D."/>
            <person name="Jospin G."/>
            <person name="Eisen J."/>
            <person name="Edwards M."/>
            <person name="Pruden A."/>
        </authorList>
    </citation>
    <scope>NUCLEOTIDE SEQUENCE [LARGE SCALE GENOMIC DNA]</scope>
    <source>
        <strain evidence="8 10">Genessee03</strain>
    </source>
</reference>
<dbReference type="SUPFAM" id="SSF53041">
    <property type="entry name" value="Resolvase-like"/>
    <property type="match status" value="1"/>
</dbReference>
<comment type="caution">
    <text evidence="9">The sequence shown here is derived from an EMBL/GenBank/DDBJ whole genome shotgun (WGS) entry which is preliminary data.</text>
</comment>